<dbReference type="EMBL" id="UINC01224061">
    <property type="protein sequence ID" value="SVE53516.1"/>
    <property type="molecule type" value="Genomic_DNA"/>
</dbReference>
<reference evidence="1" key="1">
    <citation type="submission" date="2018-05" db="EMBL/GenBank/DDBJ databases">
        <authorList>
            <person name="Lanie J.A."/>
            <person name="Ng W.-L."/>
            <person name="Kazmierczak K.M."/>
            <person name="Andrzejewski T.M."/>
            <person name="Davidsen T.M."/>
            <person name="Wayne K.J."/>
            <person name="Tettelin H."/>
            <person name="Glass J.I."/>
            <person name="Rusch D."/>
            <person name="Podicherti R."/>
            <person name="Tsui H.-C.T."/>
            <person name="Winkler M.E."/>
        </authorList>
    </citation>
    <scope>NUCLEOTIDE SEQUENCE</scope>
</reference>
<accession>A0A383E9J8</accession>
<dbReference type="AlphaFoldDB" id="A0A383E9J8"/>
<gene>
    <name evidence="1" type="ORF">METZ01_LOCUS506370</name>
</gene>
<feature type="non-terminal residue" evidence="1">
    <location>
        <position position="1"/>
    </location>
</feature>
<sequence>VFFPNSSIPQTKSTIFKHLDMHIQTIEKIKLDSKGTVVATQLWQRKYKFNIEGAKKLKRIRLEKDVISPDPKLLDKWIFQNKQPPSSEHSRVKQKEIILDMINKNPNIYDTSEDIKIIKQPNLLDKLSDSDMSQYFDERSLFQSFLILNRYGAKDYVNLLIELIEENKPSLMALKAADRYRKFFLAPS</sequence>
<organism evidence="1">
    <name type="scientific">marine metagenome</name>
    <dbReference type="NCBI Taxonomy" id="408172"/>
    <lineage>
        <taxon>unclassified sequences</taxon>
        <taxon>metagenomes</taxon>
        <taxon>ecological metagenomes</taxon>
    </lineage>
</organism>
<name>A0A383E9J8_9ZZZZ</name>
<proteinExistence type="predicted"/>
<evidence type="ECO:0000313" key="1">
    <source>
        <dbReference type="EMBL" id="SVE53516.1"/>
    </source>
</evidence>
<protein>
    <submittedName>
        <fullName evidence="1">Uncharacterized protein</fullName>
    </submittedName>
</protein>